<evidence type="ECO:0000313" key="2">
    <source>
        <dbReference type="EMBL" id="KAF7490538.1"/>
    </source>
</evidence>
<reference evidence="4" key="1">
    <citation type="journal article" date="2020" name="PLoS Negl. Trop. Dis.">
        <title>High-quality nuclear genome for Sarcoptes scabiei-A critical resource for a neglected parasite.</title>
        <authorList>
            <person name="Korhonen P.K."/>
            <person name="Gasser R.B."/>
            <person name="Ma G."/>
            <person name="Wang T."/>
            <person name="Stroehlein A.J."/>
            <person name="Young N.D."/>
            <person name="Ang C.S."/>
            <person name="Fernando D.D."/>
            <person name="Lu H.C."/>
            <person name="Taylor S."/>
            <person name="Reynolds S.L."/>
            <person name="Mofiz E."/>
            <person name="Najaraj S.H."/>
            <person name="Gowda H."/>
            <person name="Madugundu A."/>
            <person name="Renuse S."/>
            <person name="Holt D."/>
            <person name="Pandey A."/>
            <person name="Papenfuss A.T."/>
            <person name="Fischer K."/>
        </authorList>
    </citation>
    <scope>NUCLEOTIDE SEQUENCE [LARGE SCALE GENOMIC DNA]</scope>
</reference>
<feature type="compositionally biased region" description="Basic and acidic residues" evidence="1">
    <location>
        <begin position="165"/>
        <end position="174"/>
    </location>
</feature>
<dbReference type="EMBL" id="WVUK01000062">
    <property type="protein sequence ID" value="KAF7490538.1"/>
    <property type="molecule type" value="Genomic_DNA"/>
</dbReference>
<feature type="compositionally biased region" description="Basic residues" evidence="1">
    <location>
        <begin position="308"/>
        <end position="326"/>
    </location>
</feature>
<feature type="compositionally biased region" description="Low complexity" evidence="1">
    <location>
        <begin position="146"/>
        <end position="157"/>
    </location>
</feature>
<reference evidence="2" key="2">
    <citation type="submission" date="2020-01" db="EMBL/GenBank/DDBJ databases">
        <authorList>
            <person name="Korhonen P.K.K."/>
            <person name="Guangxu M.G."/>
            <person name="Wang T.W."/>
            <person name="Stroehlein A.J.S."/>
            <person name="Young N.D."/>
            <person name="Ang C.-S.A."/>
            <person name="Fernando D.W.F."/>
            <person name="Lu H.L."/>
            <person name="Taylor S.T."/>
            <person name="Ehtesham M.E.M."/>
            <person name="Najaraj S.H.N."/>
            <person name="Harsha G.H.G."/>
            <person name="Madugundu A.M."/>
            <person name="Renuse S.R."/>
            <person name="Holt D.H."/>
            <person name="Pandey A.P."/>
            <person name="Papenfuss A.P."/>
            <person name="Gasser R.B.G."/>
            <person name="Fischer K.F."/>
        </authorList>
    </citation>
    <scope>NUCLEOTIDE SEQUENCE</scope>
    <source>
        <strain evidence="2">SSS_KF_BRIS2020</strain>
    </source>
</reference>
<feature type="compositionally biased region" description="Polar residues" evidence="1">
    <location>
        <begin position="16"/>
        <end position="25"/>
    </location>
</feature>
<feature type="region of interest" description="Disordered" evidence="1">
    <location>
        <begin position="308"/>
        <end position="349"/>
    </location>
</feature>
<reference evidence="3" key="3">
    <citation type="submission" date="2022-06" db="UniProtKB">
        <authorList>
            <consortium name="EnsemblMetazoa"/>
        </authorList>
    </citation>
    <scope>IDENTIFICATION</scope>
</reference>
<feature type="region of interest" description="Disordered" evidence="1">
    <location>
        <begin position="16"/>
        <end position="45"/>
    </location>
</feature>
<name>A0A834RAR2_SARSC</name>
<dbReference type="Proteomes" id="UP000070412">
    <property type="component" value="Unassembled WGS sequence"/>
</dbReference>
<gene>
    <name evidence="2" type="ORF">SSS_6204</name>
</gene>
<evidence type="ECO:0000313" key="3">
    <source>
        <dbReference type="EnsemblMetazoa" id="KAF7490538.1"/>
    </source>
</evidence>
<accession>A0A834RAR2</accession>
<proteinExistence type="predicted"/>
<protein>
    <submittedName>
        <fullName evidence="2 3">Uncharacterized protein</fullName>
    </submittedName>
</protein>
<evidence type="ECO:0000313" key="4">
    <source>
        <dbReference type="Proteomes" id="UP000070412"/>
    </source>
</evidence>
<evidence type="ECO:0000256" key="1">
    <source>
        <dbReference type="SAM" id="MobiDB-lite"/>
    </source>
</evidence>
<dbReference type="EnsemblMetazoa" id="SSS_6204s_mrna">
    <property type="protein sequence ID" value="KAF7490538.1"/>
    <property type="gene ID" value="SSS_6204"/>
</dbReference>
<sequence>MGGRCTSCFDEINDDSISAKTSDTSDAIGRRRKKIDPLSKTPNTMKTKTKTIVSIRNKLNDHRFDRKAQSNSFETCFENIKPNVTERTCLSFWNDQRDKQKIDLDSNTIGTMKFNEQIKQIENKQTEKNLSKRDLKKASSSQRTESFFSTSGSISKSKQTRSSKSVKESSRYKNIEQIPLEINDLSKTNPTKSKDVKRSESFNSQRFSNSSSDLERELEDCSNISFYSSLSSPNMKLNGGTKSITKKRIKNLVTKEFRNQNKKSISKENGNRMRISTKQHQQQCLRNKQNIKQLSLSLRKSRATITLRKRSKTRRSKTRYIRNRSKTRSESIRRDSMRKKHRNDRNNSFWNQKIESLRLTKTDENDNENNIREDRGVGSGAGVDHRLVRTDFDRKRSKFREPIESKRSILGGKNTTSLIGPTLSVTFSSSRLEHSLKQR</sequence>
<feature type="compositionally biased region" description="Basic and acidic residues" evidence="1">
    <location>
        <begin position="122"/>
        <end position="137"/>
    </location>
</feature>
<dbReference type="AlphaFoldDB" id="A0A834RAR2"/>
<feature type="region of interest" description="Disordered" evidence="1">
    <location>
        <begin position="122"/>
        <end position="214"/>
    </location>
</feature>
<organism evidence="2">
    <name type="scientific">Sarcoptes scabiei</name>
    <name type="common">Itch mite</name>
    <name type="synonym">Acarus scabiei</name>
    <dbReference type="NCBI Taxonomy" id="52283"/>
    <lineage>
        <taxon>Eukaryota</taxon>
        <taxon>Metazoa</taxon>
        <taxon>Ecdysozoa</taxon>
        <taxon>Arthropoda</taxon>
        <taxon>Chelicerata</taxon>
        <taxon>Arachnida</taxon>
        <taxon>Acari</taxon>
        <taxon>Acariformes</taxon>
        <taxon>Sarcoptiformes</taxon>
        <taxon>Astigmata</taxon>
        <taxon>Psoroptidia</taxon>
        <taxon>Sarcoptoidea</taxon>
        <taxon>Sarcoptidae</taxon>
        <taxon>Sarcoptinae</taxon>
        <taxon>Sarcoptes</taxon>
    </lineage>
</organism>
<feature type="compositionally biased region" description="Low complexity" evidence="1">
    <location>
        <begin position="201"/>
        <end position="212"/>
    </location>
</feature>
<keyword evidence="4" id="KW-1185">Reference proteome</keyword>